<keyword evidence="2" id="KW-1185">Reference proteome</keyword>
<gene>
    <name evidence="1" type="ORF">P167DRAFT_542031</name>
</gene>
<dbReference type="AlphaFoldDB" id="A0A3N4L5C4"/>
<protein>
    <submittedName>
        <fullName evidence="1">Uncharacterized protein</fullName>
    </submittedName>
</protein>
<dbReference type="InParanoid" id="A0A3N4L5C4"/>
<sequence length="125" mass="13603">MSNQTPNSASLTLRAKNGSTTVFLFAQKSDSLLSLKSQIHELLQQNKDNIVTPISDSADEIILGAPIDQADLSKGFQTIQNQDKKRTTVQDAGLKDVSVIGYKVGEDADFSVEVPSDDFDDSQQE</sequence>
<reference evidence="1 2" key="1">
    <citation type="journal article" date="2018" name="Nat. Ecol. Evol.">
        <title>Pezizomycetes genomes reveal the molecular basis of ectomycorrhizal truffle lifestyle.</title>
        <authorList>
            <person name="Murat C."/>
            <person name="Payen T."/>
            <person name="Noel B."/>
            <person name="Kuo A."/>
            <person name="Morin E."/>
            <person name="Chen J."/>
            <person name="Kohler A."/>
            <person name="Krizsan K."/>
            <person name="Balestrini R."/>
            <person name="Da Silva C."/>
            <person name="Montanini B."/>
            <person name="Hainaut M."/>
            <person name="Levati E."/>
            <person name="Barry K.W."/>
            <person name="Belfiori B."/>
            <person name="Cichocki N."/>
            <person name="Clum A."/>
            <person name="Dockter R.B."/>
            <person name="Fauchery L."/>
            <person name="Guy J."/>
            <person name="Iotti M."/>
            <person name="Le Tacon F."/>
            <person name="Lindquist E.A."/>
            <person name="Lipzen A."/>
            <person name="Malagnac F."/>
            <person name="Mello A."/>
            <person name="Molinier V."/>
            <person name="Miyauchi S."/>
            <person name="Poulain J."/>
            <person name="Riccioni C."/>
            <person name="Rubini A."/>
            <person name="Sitrit Y."/>
            <person name="Splivallo R."/>
            <person name="Traeger S."/>
            <person name="Wang M."/>
            <person name="Zifcakova L."/>
            <person name="Wipf D."/>
            <person name="Zambonelli A."/>
            <person name="Paolocci F."/>
            <person name="Nowrousian M."/>
            <person name="Ottonello S."/>
            <person name="Baldrian P."/>
            <person name="Spatafora J.W."/>
            <person name="Henrissat B."/>
            <person name="Nagy L.G."/>
            <person name="Aury J.M."/>
            <person name="Wincker P."/>
            <person name="Grigoriev I.V."/>
            <person name="Bonfante P."/>
            <person name="Martin F.M."/>
        </authorList>
    </citation>
    <scope>NUCLEOTIDE SEQUENCE [LARGE SCALE GENOMIC DNA]</scope>
    <source>
        <strain evidence="1 2">CCBAS932</strain>
    </source>
</reference>
<organism evidence="1 2">
    <name type="scientific">Morchella conica CCBAS932</name>
    <dbReference type="NCBI Taxonomy" id="1392247"/>
    <lineage>
        <taxon>Eukaryota</taxon>
        <taxon>Fungi</taxon>
        <taxon>Dikarya</taxon>
        <taxon>Ascomycota</taxon>
        <taxon>Pezizomycotina</taxon>
        <taxon>Pezizomycetes</taxon>
        <taxon>Pezizales</taxon>
        <taxon>Morchellaceae</taxon>
        <taxon>Morchella</taxon>
    </lineage>
</organism>
<dbReference type="STRING" id="1392247.A0A3N4L5C4"/>
<name>A0A3N4L5C4_9PEZI</name>
<dbReference type="EMBL" id="ML119108">
    <property type="protein sequence ID" value="RPB16702.1"/>
    <property type="molecule type" value="Genomic_DNA"/>
</dbReference>
<accession>A0A3N4L5C4</accession>
<dbReference type="Proteomes" id="UP000277580">
    <property type="component" value="Unassembled WGS sequence"/>
</dbReference>
<dbReference type="OrthoDB" id="5376498at2759"/>
<evidence type="ECO:0000313" key="2">
    <source>
        <dbReference type="Proteomes" id="UP000277580"/>
    </source>
</evidence>
<evidence type="ECO:0000313" key="1">
    <source>
        <dbReference type="EMBL" id="RPB16702.1"/>
    </source>
</evidence>
<proteinExistence type="predicted"/>